<evidence type="ECO:0000256" key="1">
    <source>
        <dbReference type="ARBA" id="ARBA00022884"/>
    </source>
</evidence>
<keyword evidence="1" id="KW-0694">RNA-binding</keyword>
<dbReference type="AlphaFoldDB" id="A0A3T0D3H5"/>
<dbReference type="RefSeq" id="WP_127350855.1">
    <property type="nucleotide sequence ID" value="NZ_CP034791.1"/>
</dbReference>
<name>A0A3T0D3H5_9FIRM</name>
<protein>
    <submittedName>
        <fullName evidence="2">Uncharacterized protein</fullName>
    </submittedName>
</protein>
<evidence type="ECO:0000313" key="2">
    <source>
        <dbReference type="EMBL" id="AZT89230.1"/>
    </source>
</evidence>
<sequence>MKEKYSVKTYELRLRALTDFCVSANQDAVVESSDYIIHDKYAYIIDSKAVFNMLKDGIISERDLEDVKEFLKNNPEYLEKYFKTRRLELARNYENMLSISRFWRYLDIKENEVTENYAVPASTIKGILNTGFLSFFLEDIEYVYARGQKARLNLKSLKVNNAQARIDNTQSLFKTFESKEDFQKGLKVFYAAQSSWEEKGYLDEIREAEDIFDSIEKSLFRTVECLDAVFKEGSFIVKKVKRLSRANNRSALPQYFELAQKGSLFAGKVQVSVPHDGEPLSSLSFLYEDSNYIEDLNVMDICIEGLKIYSKKLVKAEEKFFAQKIGSLNSQSQNFYNDLWSECERGNIVIKIGKSGIHAKSFMSFDSNNLEKNDFFPYTINIDDENKLPIGWVKLEIEEE</sequence>
<dbReference type="InterPro" id="IPR010173">
    <property type="entry name" value="CRISPR-assoc_Csm5"/>
</dbReference>
<dbReference type="EMBL" id="CP034791">
    <property type="protein sequence ID" value="AZT89230.1"/>
    <property type="molecule type" value="Genomic_DNA"/>
</dbReference>
<accession>A0A3T0D3H5</accession>
<reference evidence="2 3" key="1">
    <citation type="submission" date="2018-12" db="EMBL/GenBank/DDBJ databases">
        <title>Genome sequence from the cellulolytic species, Caldicellulosiruptor changbaiensis.</title>
        <authorList>
            <person name="Blumer-Schuette S.E."/>
            <person name="Mendoza C."/>
        </authorList>
    </citation>
    <scope>NUCLEOTIDE SEQUENCE [LARGE SCALE GENOMIC DNA]</scope>
    <source>
        <strain evidence="2 3">CBS-Z</strain>
    </source>
</reference>
<dbReference type="PANTHER" id="PTHR38007">
    <property type="entry name" value="CRISPR SYSTEM CMS PROTEIN CSM5"/>
    <property type="match status" value="1"/>
</dbReference>
<gene>
    <name evidence="2" type="ORF">ELD05_00190</name>
</gene>
<organism evidence="2 3">
    <name type="scientific">Caldicellulosiruptor changbaiensis</name>
    <dbReference type="NCBI Taxonomy" id="1222016"/>
    <lineage>
        <taxon>Bacteria</taxon>
        <taxon>Bacillati</taxon>
        <taxon>Bacillota</taxon>
        <taxon>Bacillota incertae sedis</taxon>
        <taxon>Caldicellulosiruptorales</taxon>
        <taxon>Caldicellulosiruptoraceae</taxon>
        <taxon>Caldicellulosiruptor</taxon>
    </lineage>
</organism>
<proteinExistence type="predicted"/>
<evidence type="ECO:0000313" key="3">
    <source>
        <dbReference type="Proteomes" id="UP000282930"/>
    </source>
</evidence>
<dbReference type="KEGG" id="ccha:ELD05_00190"/>
<dbReference type="GO" id="GO:0003723">
    <property type="term" value="F:RNA binding"/>
    <property type="evidence" value="ECO:0007669"/>
    <property type="project" value="UniProtKB-KW"/>
</dbReference>
<keyword evidence="3" id="KW-1185">Reference proteome</keyword>
<dbReference type="PANTHER" id="PTHR38007:SF1">
    <property type="entry name" value="CRISPR SYSTEM CMS PROTEIN CSM5"/>
    <property type="match status" value="1"/>
</dbReference>
<dbReference type="Proteomes" id="UP000282930">
    <property type="component" value="Chromosome"/>
</dbReference>